<protein>
    <submittedName>
        <fullName evidence="1">Uncharacterized protein</fullName>
    </submittedName>
</protein>
<gene>
    <name evidence="1" type="ORF">ENL47_01675</name>
</gene>
<proteinExistence type="predicted"/>
<organism evidence="1">
    <name type="scientific">Ignisphaera aggregans</name>
    <dbReference type="NCBI Taxonomy" id="334771"/>
    <lineage>
        <taxon>Archaea</taxon>
        <taxon>Thermoproteota</taxon>
        <taxon>Thermoprotei</taxon>
        <taxon>Desulfurococcales</taxon>
        <taxon>Desulfurococcaceae</taxon>
        <taxon>Ignisphaera</taxon>
    </lineage>
</organism>
<comment type="caution">
    <text evidence="1">The sequence shown here is derived from an EMBL/GenBank/DDBJ whole genome shotgun (WGS) entry which is preliminary data.</text>
</comment>
<name>A0A7C5UTS2_9CREN</name>
<accession>A0A7C5UTS2</accession>
<evidence type="ECO:0000313" key="1">
    <source>
        <dbReference type="EMBL" id="HHR95548.1"/>
    </source>
</evidence>
<dbReference type="EMBL" id="DRUB01000030">
    <property type="protein sequence ID" value="HHR95548.1"/>
    <property type="molecule type" value="Genomic_DNA"/>
</dbReference>
<reference evidence="1" key="1">
    <citation type="journal article" date="2020" name="mSystems">
        <title>Genome- and Community-Level Interaction Insights into Carbon Utilization and Element Cycling Functions of Hydrothermarchaeota in Hydrothermal Sediment.</title>
        <authorList>
            <person name="Zhou Z."/>
            <person name="Liu Y."/>
            <person name="Xu W."/>
            <person name="Pan J."/>
            <person name="Luo Z.H."/>
            <person name="Li M."/>
        </authorList>
    </citation>
    <scope>NUCLEOTIDE SEQUENCE [LARGE SCALE GENOMIC DNA]</scope>
    <source>
        <strain evidence="1">SpSt-1</strain>
    </source>
</reference>
<dbReference type="AlphaFoldDB" id="A0A7C5UTS2"/>
<sequence>MARVLIVTGKAAEDIVRKAVAYSKTRHCINIAVTPIPIAAFLTAEYIANYLRNLGIKAGDYDYILLPGLSRGSGKIVEEAIGIKAVKGTINAYDLIDLLKIDDLSILSSDEPADEVLHNVLENSVRSILIDIEKSLDNSNSILVGGVKVPINPPPIRIAAEVAEAHTLSIDRLVKEVYKTY</sequence>